<dbReference type="NCBIfam" id="NF002964">
    <property type="entry name" value="PRK03635.1"/>
    <property type="match status" value="1"/>
</dbReference>
<dbReference type="NCBIfam" id="NF009888">
    <property type="entry name" value="PRK13348.1"/>
    <property type="match status" value="1"/>
</dbReference>
<dbReference type="SUPFAM" id="SSF53850">
    <property type="entry name" value="Periplasmic binding protein-like II"/>
    <property type="match status" value="1"/>
</dbReference>
<gene>
    <name evidence="6" type="ORF">IAQ69_10405</name>
</gene>
<name>A0A7T8AR30_9GAMM</name>
<dbReference type="EMBL" id="CP060811">
    <property type="protein sequence ID" value="QQN87280.1"/>
    <property type="molecule type" value="Genomic_DNA"/>
</dbReference>
<evidence type="ECO:0000313" key="7">
    <source>
        <dbReference type="Proteomes" id="UP000596079"/>
    </source>
</evidence>
<evidence type="ECO:0000313" key="6">
    <source>
        <dbReference type="EMBL" id="QQN87280.1"/>
    </source>
</evidence>
<proteinExistence type="inferred from homology"/>
<dbReference type="InterPro" id="IPR036390">
    <property type="entry name" value="WH_DNA-bd_sf"/>
</dbReference>
<protein>
    <submittedName>
        <fullName evidence="6">LysR family transcriptional regulator ArgP</fullName>
    </submittedName>
</protein>
<evidence type="ECO:0000256" key="4">
    <source>
        <dbReference type="ARBA" id="ARBA00023163"/>
    </source>
</evidence>
<evidence type="ECO:0000256" key="3">
    <source>
        <dbReference type="ARBA" id="ARBA00023125"/>
    </source>
</evidence>
<organism evidence="6 7">
    <name type="scientific">Acinetobacter variabilis</name>
    <dbReference type="NCBI Taxonomy" id="70346"/>
    <lineage>
        <taxon>Bacteria</taxon>
        <taxon>Pseudomonadati</taxon>
        <taxon>Pseudomonadota</taxon>
        <taxon>Gammaproteobacteria</taxon>
        <taxon>Moraxellales</taxon>
        <taxon>Moraxellaceae</taxon>
        <taxon>Acinetobacter</taxon>
    </lineage>
</organism>
<dbReference type="GO" id="GO:0003677">
    <property type="term" value="F:DNA binding"/>
    <property type="evidence" value="ECO:0007669"/>
    <property type="project" value="UniProtKB-KW"/>
</dbReference>
<dbReference type="Pfam" id="PF00126">
    <property type="entry name" value="HTH_1"/>
    <property type="match status" value="1"/>
</dbReference>
<dbReference type="GO" id="GO:0003700">
    <property type="term" value="F:DNA-binding transcription factor activity"/>
    <property type="evidence" value="ECO:0007669"/>
    <property type="project" value="InterPro"/>
</dbReference>
<dbReference type="PROSITE" id="PS50931">
    <property type="entry name" value="HTH_LYSR"/>
    <property type="match status" value="1"/>
</dbReference>
<dbReference type="PANTHER" id="PTHR30579:SF2">
    <property type="entry name" value="HTH-TYPE TRANSCRIPTIONAL REGULATOR ARGP"/>
    <property type="match status" value="1"/>
</dbReference>
<dbReference type="Gene3D" id="3.40.190.290">
    <property type="match status" value="1"/>
</dbReference>
<comment type="similarity">
    <text evidence="1">Belongs to the LysR transcriptional regulatory family.</text>
</comment>
<dbReference type="SUPFAM" id="SSF46785">
    <property type="entry name" value="Winged helix' DNA-binding domain"/>
    <property type="match status" value="1"/>
</dbReference>
<dbReference type="Proteomes" id="UP000596079">
    <property type="component" value="Chromosome"/>
</dbReference>
<keyword evidence="3" id="KW-0238">DNA-binding</keyword>
<dbReference type="Pfam" id="PF03466">
    <property type="entry name" value="LysR_substrate"/>
    <property type="match status" value="1"/>
</dbReference>
<evidence type="ECO:0000259" key="5">
    <source>
        <dbReference type="PROSITE" id="PS50931"/>
    </source>
</evidence>
<feature type="domain" description="HTH lysR-type" evidence="5">
    <location>
        <begin position="1"/>
        <end position="59"/>
    </location>
</feature>
<dbReference type="InterPro" id="IPR005119">
    <property type="entry name" value="LysR_subst-bd"/>
</dbReference>
<sequence length="300" mass="33584">MPLNSKNCDAFLAVAETQSFDAAAKVLNITASAVTLRVQNLERDLGQVLVLRERPCKVTNAGQTLLNYLQHQRLLQQQLIQQLNGQNKAEFSSIHIAVNADSLATWLFPCLNTTLLAEKITLNLQVAVQSETHKLLEQGQVNACISSESEAMPGCKAHFIGQMHYRMVATPAFVHSWFKQGIHRESLRKAPAVIYNDQDHLHSHLLLAQFGLNQQCFPFHYIPSSTAFADAIFSGLGYGLVPDYQIADRTQNGTLIEILPQCSCDVPLYWHHWKQQSPALKQLTKVILEQAEQCMNSPIQ</sequence>
<dbReference type="InterPro" id="IPR017685">
    <property type="entry name" value="ArgP"/>
</dbReference>
<keyword evidence="4" id="KW-0804">Transcription</keyword>
<dbReference type="InterPro" id="IPR000847">
    <property type="entry name" value="LysR_HTH_N"/>
</dbReference>
<reference evidence="6 7" key="1">
    <citation type="submission" date="2020-08" db="EMBL/GenBank/DDBJ databases">
        <title>Emergence of ISAba1-mediated novel tet(X) in Acinetobacter variabilis from a chicken farm.</title>
        <authorList>
            <person name="Peng K."/>
            <person name="Li R."/>
        </authorList>
    </citation>
    <scope>NUCLEOTIDE SEQUENCE [LARGE SCALE GENOMIC DNA]</scope>
    <source>
        <strain evidence="6 7">XM9F202-2</strain>
    </source>
</reference>
<dbReference type="InterPro" id="IPR050176">
    <property type="entry name" value="LTTR"/>
</dbReference>
<dbReference type="Gene3D" id="1.10.10.10">
    <property type="entry name" value="Winged helix-like DNA-binding domain superfamily/Winged helix DNA-binding domain"/>
    <property type="match status" value="1"/>
</dbReference>
<dbReference type="NCBIfam" id="TIGR03298">
    <property type="entry name" value="argP"/>
    <property type="match status" value="1"/>
</dbReference>
<dbReference type="RefSeq" id="WP_166138354.1">
    <property type="nucleotide sequence ID" value="NZ_CP060811.1"/>
</dbReference>
<keyword evidence="2" id="KW-0805">Transcription regulation</keyword>
<evidence type="ECO:0000256" key="2">
    <source>
        <dbReference type="ARBA" id="ARBA00023015"/>
    </source>
</evidence>
<accession>A0A7T8AR30</accession>
<dbReference type="AlphaFoldDB" id="A0A7T8AR30"/>
<dbReference type="PANTHER" id="PTHR30579">
    <property type="entry name" value="TRANSCRIPTIONAL REGULATOR"/>
    <property type="match status" value="1"/>
</dbReference>
<dbReference type="InterPro" id="IPR036388">
    <property type="entry name" value="WH-like_DNA-bd_sf"/>
</dbReference>
<evidence type="ECO:0000256" key="1">
    <source>
        <dbReference type="ARBA" id="ARBA00009437"/>
    </source>
</evidence>